<keyword evidence="1" id="KW-0812">Transmembrane</keyword>
<organism evidence="2">
    <name type="scientific">marine metagenome</name>
    <dbReference type="NCBI Taxonomy" id="408172"/>
    <lineage>
        <taxon>unclassified sequences</taxon>
        <taxon>metagenomes</taxon>
        <taxon>ecological metagenomes</taxon>
    </lineage>
</organism>
<reference evidence="2" key="1">
    <citation type="submission" date="2018-05" db="EMBL/GenBank/DDBJ databases">
        <authorList>
            <person name="Lanie J.A."/>
            <person name="Ng W.-L."/>
            <person name="Kazmierczak K.M."/>
            <person name="Andrzejewski T.M."/>
            <person name="Davidsen T.M."/>
            <person name="Wayne K.J."/>
            <person name="Tettelin H."/>
            <person name="Glass J.I."/>
            <person name="Rusch D."/>
            <person name="Podicherti R."/>
            <person name="Tsui H.-C.T."/>
            <person name="Winkler M.E."/>
        </authorList>
    </citation>
    <scope>NUCLEOTIDE SEQUENCE</scope>
</reference>
<evidence type="ECO:0000256" key="1">
    <source>
        <dbReference type="SAM" id="Phobius"/>
    </source>
</evidence>
<feature type="transmembrane region" description="Helical" evidence="1">
    <location>
        <begin position="36"/>
        <end position="55"/>
    </location>
</feature>
<evidence type="ECO:0008006" key="3">
    <source>
        <dbReference type="Google" id="ProtNLM"/>
    </source>
</evidence>
<sequence length="93" mass="9381">VLVISGGAYAFKLLGLVAGTRFAAALEPVTVLLPPALFSAIIVLMTVADGPALVIDARVAGVGLATIAVWRRAPFVAVVLVAMAGTAVVRLVT</sequence>
<keyword evidence="1" id="KW-0472">Membrane</keyword>
<name>A0A381SDN0_9ZZZZ</name>
<dbReference type="EMBL" id="UINC01002900">
    <property type="protein sequence ID" value="SVA01408.1"/>
    <property type="molecule type" value="Genomic_DNA"/>
</dbReference>
<feature type="transmembrane region" description="Helical" evidence="1">
    <location>
        <begin position="75"/>
        <end position="92"/>
    </location>
</feature>
<dbReference type="AlphaFoldDB" id="A0A381SDN0"/>
<protein>
    <recommendedName>
        <fullName evidence="3">Branched-chain amino acid transporter AzlD</fullName>
    </recommendedName>
</protein>
<gene>
    <name evidence="2" type="ORF">METZ01_LOCUS54262</name>
</gene>
<feature type="transmembrane region" description="Helical" evidence="1">
    <location>
        <begin position="6"/>
        <end position="24"/>
    </location>
</feature>
<evidence type="ECO:0000313" key="2">
    <source>
        <dbReference type="EMBL" id="SVA01408.1"/>
    </source>
</evidence>
<feature type="non-terminal residue" evidence="2">
    <location>
        <position position="1"/>
    </location>
</feature>
<accession>A0A381SDN0</accession>
<proteinExistence type="predicted"/>
<keyword evidence="1" id="KW-1133">Transmembrane helix</keyword>